<evidence type="ECO:0000313" key="4">
    <source>
        <dbReference type="WBParaSite" id="ASIM_0000460401-mRNA-1"/>
    </source>
</evidence>
<proteinExistence type="predicted"/>
<evidence type="ECO:0000256" key="1">
    <source>
        <dbReference type="SAM" id="MobiDB-lite"/>
    </source>
</evidence>
<keyword evidence="3" id="KW-1185">Reference proteome</keyword>
<evidence type="ECO:0000313" key="2">
    <source>
        <dbReference type="EMBL" id="VDK23804.1"/>
    </source>
</evidence>
<organism evidence="4">
    <name type="scientific">Anisakis simplex</name>
    <name type="common">Herring worm</name>
    <dbReference type="NCBI Taxonomy" id="6269"/>
    <lineage>
        <taxon>Eukaryota</taxon>
        <taxon>Metazoa</taxon>
        <taxon>Ecdysozoa</taxon>
        <taxon>Nematoda</taxon>
        <taxon>Chromadorea</taxon>
        <taxon>Rhabditida</taxon>
        <taxon>Spirurina</taxon>
        <taxon>Ascaridomorpha</taxon>
        <taxon>Ascaridoidea</taxon>
        <taxon>Anisakidae</taxon>
        <taxon>Anisakis</taxon>
        <taxon>Anisakis simplex complex</taxon>
    </lineage>
</organism>
<feature type="compositionally biased region" description="Basic and acidic residues" evidence="1">
    <location>
        <begin position="170"/>
        <end position="185"/>
    </location>
</feature>
<name>A0A0M3JAI3_ANISI</name>
<dbReference type="WBParaSite" id="ASIM_0000460401-mRNA-1">
    <property type="protein sequence ID" value="ASIM_0000460401-mRNA-1"/>
    <property type="gene ID" value="ASIM_0000460401"/>
</dbReference>
<feature type="region of interest" description="Disordered" evidence="1">
    <location>
        <begin position="133"/>
        <end position="186"/>
    </location>
</feature>
<evidence type="ECO:0000313" key="3">
    <source>
        <dbReference type="Proteomes" id="UP000267096"/>
    </source>
</evidence>
<gene>
    <name evidence="2" type="ORF">ASIM_LOCUS4419</name>
</gene>
<protein>
    <submittedName>
        <fullName evidence="4">Protein Ycf2-like</fullName>
    </submittedName>
</protein>
<dbReference type="Proteomes" id="UP000267096">
    <property type="component" value="Unassembled WGS sequence"/>
</dbReference>
<sequence>MTLNWAVSQPNRLLDNVNEMAKRVVDVVGGLGVQTENGTYIAPAVSPVSAAPSMASDNLPYEQVGILEEVTVRRTKKAPGKKKKLSYEMDDDADELLKKFDSISSYTSEDVSSIGEETLRDIRKVLLDATNSSLSDVQSTSEQEEKHDETETKMTEYSTDASDEDIASSSREDAKMVSSSAERDTSPLVSDVQGLLLFNIVLVFS</sequence>
<accession>A0A0M3JAI3</accession>
<feature type="compositionally biased region" description="Basic and acidic residues" evidence="1">
    <location>
        <begin position="143"/>
        <end position="154"/>
    </location>
</feature>
<dbReference type="AlphaFoldDB" id="A0A0M3JAI3"/>
<reference evidence="4" key="1">
    <citation type="submission" date="2017-02" db="UniProtKB">
        <authorList>
            <consortium name="WormBaseParasite"/>
        </authorList>
    </citation>
    <scope>IDENTIFICATION</scope>
</reference>
<reference evidence="2 3" key="2">
    <citation type="submission" date="2018-11" db="EMBL/GenBank/DDBJ databases">
        <authorList>
            <consortium name="Pathogen Informatics"/>
        </authorList>
    </citation>
    <scope>NUCLEOTIDE SEQUENCE [LARGE SCALE GENOMIC DNA]</scope>
</reference>
<dbReference type="EMBL" id="UYRR01007667">
    <property type="protein sequence ID" value="VDK23804.1"/>
    <property type="molecule type" value="Genomic_DNA"/>
</dbReference>